<name>A0ABT5XEH2_9EURY</name>
<proteinExistence type="predicted"/>
<accession>A0ABT5XEH2</accession>
<evidence type="ECO:0000313" key="4">
    <source>
        <dbReference type="Proteomes" id="UP001215956"/>
    </source>
</evidence>
<dbReference type="SUPFAM" id="SSF51366">
    <property type="entry name" value="Ribulose-phoshate binding barrel"/>
    <property type="match status" value="1"/>
</dbReference>
<dbReference type="InterPro" id="IPR011060">
    <property type="entry name" value="RibuloseP-bd_barrel"/>
</dbReference>
<dbReference type="InterPro" id="IPR000056">
    <property type="entry name" value="Ribul_P_3_epim-like"/>
</dbReference>
<keyword evidence="4" id="KW-1185">Reference proteome</keyword>
<sequence length="214" mass="24111">MKDVILGAVIANRQQELEGIVHRLKDHLDWMQLDVMDGYFVPNTSLEFDFELPDTGNRYEAQLMVRDPATWIKRNADKFDSLLVHAECCRFPEPERILDLGRDLCKRVGVALRPETPLEVIMPLIPRVDEVLIMTVEPGAYGGAFLSEPLQKVAELRRIRNDLDIEVDGGIDDNTIKLAKDAGANLFVSGSYLLKSEDVGKSVSRLKDGIDLNY</sequence>
<evidence type="ECO:0000256" key="1">
    <source>
        <dbReference type="ARBA" id="ARBA00022723"/>
    </source>
</evidence>
<organism evidence="3 4">
    <name type="scientific">Candidatus Methanocrinis alkalitolerans</name>
    <dbReference type="NCBI Taxonomy" id="3033395"/>
    <lineage>
        <taxon>Archaea</taxon>
        <taxon>Methanobacteriati</taxon>
        <taxon>Methanobacteriota</taxon>
        <taxon>Stenosarchaea group</taxon>
        <taxon>Methanomicrobia</taxon>
        <taxon>Methanotrichales</taxon>
        <taxon>Methanotrichaceae</taxon>
        <taxon>Methanocrinis</taxon>
    </lineage>
</organism>
<dbReference type="RefSeq" id="WP_316968822.1">
    <property type="nucleotide sequence ID" value="NZ_JARFPL010000014.1"/>
</dbReference>
<comment type="caution">
    <text evidence="3">The sequence shown here is derived from an EMBL/GenBank/DDBJ whole genome shotgun (WGS) entry which is preliminary data.</text>
</comment>
<protein>
    <submittedName>
        <fullName evidence="3">Ribulose-phosphate 3-epimerase</fullName>
    </submittedName>
</protein>
<dbReference type="InterPro" id="IPR013785">
    <property type="entry name" value="Aldolase_TIM"/>
</dbReference>
<dbReference type="EMBL" id="JARFPL010000014">
    <property type="protein sequence ID" value="MDF0593116.1"/>
    <property type="molecule type" value="Genomic_DNA"/>
</dbReference>
<gene>
    <name evidence="3" type="ORF">P0O24_05910</name>
</gene>
<dbReference type="Proteomes" id="UP001215956">
    <property type="component" value="Unassembled WGS sequence"/>
</dbReference>
<reference evidence="3 4" key="1">
    <citation type="submission" date="2023-03" db="EMBL/GenBank/DDBJ databases">
        <title>Whole genome sequencing of Methanotrichaceae archaeon M04Ac.</title>
        <authorList>
            <person name="Khomyakova M.A."/>
            <person name="Merkel A.Y."/>
            <person name="Slobodkin A.I."/>
        </authorList>
    </citation>
    <scope>NUCLEOTIDE SEQUENCE [LARGE SCALE GENOMIC DNA]</scope>
    <source>
        <strain evidence="3 4">M04Ac</strain>
    </source>
</reference>
<keyword evidence="2" id="KW-0413">Isomerase</keyword>
<dbReference type="Pfam" id="PF00834">
    <property type="entry name" value="Ribul_P_3_epim"/>
    <property type="match status" value="1"/>
</dbReference>
<keyword evidence="1" id="KW-0479">Metal-binding</keyword>
<dbReference type="Gene3D" id="3.20.20.70">
    <property type="entry name" value="Aldolase class I"/>
    <property type="match status" value="1"/>
</dbReference>
<dbReference type="CDD" id="cd00429">
    <property type="entry name" value="RPE"/>
    <property type="match status" value="1"/>
</dbReference>
<evidence type="ECO:0000313" key="3">
    <source>
        <dbReference type="EMBL" id="MDF0593116.1"/>
    </source>
</evidence>
<dbReference type="PANTHER" id="PTHR11749">
    <property type="entry name" value="RIBULOSE-5-PHOSPHATE-3-EPIMERASE"/>
    <property type="match status" value="1"/>
</dbReference>
<evidence type="ECO:0000256" key="2">
    <source>
        <dbReference type="ARBA" id="ARBA00023235"/>
    </source>
</evidence>